<dbReference type="CDD" id="cd00403">
    <property type="entry name" value="Ribosomal_L1"/>
    <property type="match status" value="1"/>
</dbReference>
<dbReference type="EMBL" id="MHFR01000049">
    <property type="protein sequence ID" value="OGW96416.1"/>
    <property type="molecule type" value="Genomic_DNA"/>
</dbReference>
<evidence type="ECO:0000256" key="2">
    <source>
        <dbReference type="ARBA" id="ARBA00022491"/>
    </source>
</evidence>
<comment type="function">
    <text evidence="10">Binds directly to 23S rRNA. The L1 stalk is quite mobile in the ribosome, and is involved in E site tRNA release.</text>
</comment>
<dbReference type="InterPro" id="IPR005878">
    <property type="entry name" value="Ribosom_uL1_bac-type"/>
</dbReference>
<reference evidence="12 13" key="1">
    <citation type="journal article" date="2016" name="Nat. Commun.">
        <title>Thousands of microbial genomes shed light on interconnected biogeochemical processes in an aquifer system.</title>
        <authorList>
            <person name="Anantharaman K."/>
            <person name="Brown C.T."/>
            <person name="Hug L.A."/>
            <person name="Sharon I."/>
            <person name="Castelle C.J."/>
            <person name="Probst A.J."/>
            <person name="Thomas B.C."/>
            <person name="Singh A."/>
            <person name="Wilkins M.J."/>
            <person name="Karaoz U."/>
            <person name="Brodie E.L."/>
            <person name="Williams K.H."/>
            <person name="Hubbard S.S."/>
            <person name="Banfield J.F."/>
        </authorList>
    </citation>
    <scope>NUCLEOTIDE SEQUENCE [LARGE SCALE GENOMIC DNA]</scope>
</reference>
<evidence type="ECO:0000256" key="10">
    <source>
        <dbReference type="HAMAP-Rule" id="MF_01318"/>
    </source>
</evidence>
<dbReference type="GO" id="GO:0003735">
    <property type="term" value="F:structural constituent of ribosome"/>
    <property type="evidence" value="ECO:0007669"/>
    <property type="project" value="InterPro"/>
</dbReference>
<keyword evidence="2 10" id="KW-0678">Repressor</keyword>
<dbReference type="HAMAP" id="MF_01318_B">
    <property type="entry name" value="Ribosomal_uL1_B"/>
    <property type="match status" value="1"/>
</dbReference>
<proteinExistence type="inferred from homology"/>
<evidence type="ECO:0000313" key="12">
    <source>
        <dbReference type="EMBL" id="OGW96416.1"/>
    </source>
</evidence>
<dbReference type="PROSITE" id="PS01199">
    <property type="entry name" value="RIBOSOMAL_L1"/>
    <property type="match status" value="1"/>
</dbReference>
<dbReference type="Pfam" id="PF00687">
    <property type="entry name" value="Ribosomal_L1"/>
    <property type="match status" value="1"/>
</dbReference>
<dbReference type="AlphaFoldDB" id="A0A1G1KU33"/>
<evidence type="ECO:0000256" key="7">
    <source>
        <dbReference type="ARBA" id="ARBA00022980"/>
    </source>
</evidence>
<evidence type="ECO:0000256" key="8">
    <source>
        <dbReference type="ARBA" id="ARBA00023274"/>
    </source>
</evidence>
<dbReference type="GO" id="GO:0006412">
    <property type="term" value="P:translation"/>
    <property type="evidence" value="ECO:0007669"/>
    <property type="project" value="UniProtKB-UniRule"/>
</dbReference>
<organism evidence="12 13">
    <name type="scientific">Candidatus Danuiimicrobium aquiferis</name>
    <dbReference type="NCBI Taxonomy" id="1801832"/>
    <lineage>
        <taxon>Bacteria</taxon>
        <taxon>Pseudomonadati</taxon>
        <taxon>Candidatus Omnitrophota</taxon>
        <taxon>Candidatus Danuiimicrobium</taxon>
    </lineage>
</organism>
<dbReference type="GO" id="GO:0019843">
    <property type="term" value="F:rRNA binding"/>
    <property type="evidence" value="ECO:0007669"/>
    <property type="project" value="UniProtKB-UniRule"/>
</dbReference>
<dbReference type="InterPro" id="IPR023674">
    <property type="entry name" value="Ribosomal_uL1-like"/>
</dbReference>
<keyword evidence="7 10" id="KW-0689">Ribosomal protein</keyword>
<dbReference type="SUPFAM" id="SSF56808">
    <property type="entry name" value="Ribosomal protein L1"/>
    <property type="match status" value="1"/>
</dbReference>
<keyword evidence="6 10" id="KW-0694">RNA-binding</keyword>
<dbReference type="GO" id="GO:0006417">
    <property type="term" value="P:regulation of translation"/>
    <property type="evidence" value="ECO:0007669"/>
    <property type="project" value="UniProtKB-KW"/>
</dbReference>
<name>A0A1G1KU33_9BACT</name>
<comment type="function">
    <text evidence="10">Protein L1 is also a translational repressor protein, it controls the translation of the L11 operon by binding to its mRNA.</text>
</comment>
<evidence type="ECO:0000256" key="11">
    <source>
        <dbReference type="RuleBase" id="RU000659"/>
    </source>
</evidence>
<evidence type="ECO:0000256" key="9">
    <source>
        <dbReference type="ARBA" id="ARBA00035241"/>
    </source>
</evidence>
<evidence type="ECO:0000313" key="13">
    <source>
        <dbReference type="Proteomes" id="UP000178187"/>
    </source>
</evidence>
<dbReference type="Gene3D" id="3.40.50.790">
    <property type="match status" value="1"/>
</dbReference>
<comment type="caution">
    <text evidence="12">The sequence shown here is derived from an EMBL/GenBank/DDBJ whole genome shotgun (WGS) entry which is preliminary data.</text>
</comment>
<keyword evidence="4 10" id="KW-0699">rRNA-binding</keyword>
<evidence type="ECO:0000256" key="4">
    <source>
        <dbReference type="ARBA" id="ARBA00022730"/>
    </source>
</evidence>
<dbReference type="PANTHER" id="PTHR36427:SF3">
    <property type="entry name" value="LARGE RIBOSOMAL SUBUNIT PROTEIN UL1M"/>
    <property type="match status" value="1"/>
</dbReference>
<comment type="similarity">
    <text evidence="1 10 11">Belongs to the universal ribosomal protein uL1 family.</text>
</comment>
<keyword evidence="5 10" id="KW-0810">Translation regulation</keyword>
<dbReference type="FunFam" id="3.40.50.790:FF:000001">
    <property type="entry name" value="50S ribosomal protein L1"/>
    <property type="match status" value="1"/>
</dbReference>
<dbReference type="GO" id="GO:0015934">
    <property type="term" value="C:large ribosomal subunit"/>
    <property type="evidence" value="ECO:0007669"/>
    <property type="project" value="InterPro"/>
</dbReference>
<dbReference type="GO" id="GO:0000049">
    <property type="term" value="F:tRNA binding"/>
    <property type="evidence" value="ECO:0007669"/>
    <property type="project" value="UniProtKB-KW"/>
</dbReference>
<keyword evidence="3 10" id="KW-0820">tRNA-binding</keyword>
<accession>A0A1G1KU33</accession>
<evidence type="ECO:0000256" key="5">
    <source>
        <dbReference type="ARBA" id="ARBA00022845"/>
    </source>
</evidence>
<gene>
    <name evidence="10" type="primary">rplA</name>
    <name evidence="12" type="ORF">A3G33_00665</name>
</gene>
<evidence type="ECO:0000256" key="1">
    <source>
        <dbReference type="ARBA" id="ARBA00010531"/>
    </source>
</evidence>
<protein>
    <recommendedName>
        <fullName evidence="9 10">Large ribosomal subunit protein uL1</fullName>
    </recommendedName>
</protein>
<sequence length="234" mass="25293">MGKRSKRYEKSLKVYNPTTAYSLREAIKILKKFEPTKFDESAEMSFQLGVEADKTEVTVRGTAALPNGTGKKVRIMCFAQGETQKAAEAAGADFVGAEDYVQKIESGWLDFDAVVATPDLMRAISRLGKVLGPRGLMPTPKTGTVTQDVAKAIKEIKAGRVEFKGDKTGGLHVAFGKRSFTEEALYQNAKVIVKAILDAKPATSKGDYLRSVSVALSQSPGVRVKNSALSVVEE</sequence>
<dbReference type="InterPro" id="IPR023673">
    <property type="entry name" value="Ribosomal_uL1_CS"/>
</dbReference>
<dbReference type="Gene3D" id="3.30.190.20">
    <property type="match status" value="1"/>
</dbReference>
<dbReference type="Proteomes" id="UP000178187">
    <property type="component" value="Unassembled WGS sequence"/>
</dbReference>
<dbReference type="PIRSF" id="PIRSF002155">
    <property type="entry name" value="Ribosomal_L1"/>
    <property type="match status" value="1"/>
</dbReference>
<dbReference type="NCBIfam" id="TIGR01169">
    <property type="entry name" value="rplA_bact"/>
    <property type="match status" value="1"/>
</dbReference>
<keyword evidence="8 10" id="KW-0687">Ribonucleoprotein</keyword>
<dbReference type="InterPro" id="IPR002143">
    <property type="entry name" value="Ribosomal_uL1"/>
</dbReference>
<evidence type="ECO:0000256" key="6">
    <source>
        <dbReference type="ARBA" id="ARBA00022884"/>
    </source>
</evidence>
<dbReference type="InterPro" id="IPR016095">
    <property type="entry name" value="Ribosomal_uL1_3-a/b-sand"/>
</dbReference>
<comment type="subunit">
    <text evidence="10">Part of the 50S ribosomal subunit.</text>
</comment>
<dbReference type="PANTHER" id="PTHR36427">
    <property type="entry name" value="54S RIBOSOMAL PROTEIN L1, MITOCHONDRIAL"/>
    <property type="match status" value="1"/>
</dbReference>
<dbReference type="InterPro" id="IPR028364">
    <property type="entry name" value="Ribosomal_uL1/biogenesis"/>
</dbReference>
<evidence type="ECO:0000256" key="3">
    <source>
        <dbReference type="ARBA" id="ARBA00022555"/>
    </source>
</evidence>